<keyword evidence="2" id="KW-0812">Transmembrane</keyword>
<accession>A0A979F1T5</accession>
<evidence type="ECO:0000256" key="2">
    <source>
        <dbReference type="SAM" id="Phobius"/>
    </source>
</evidence>
<gene>
    <name evidence="4" type="primary">LOC124628575</name>
</gene>
<protein>
    <submittedName>
        <fullName evidence="4">Uncharacterized protein LOC124628575 isoform X1</fullName>
    </submittedName>
</protein>
<dbReference type="AlphaFoldDB" id="A0A979F1T5"/>
<sequence>MTLHLEYSALLVSGMAATFTVLGFIMIAAMVHTCTGSPLLQSAHEAQEVSEPREIGGTQVQRGARSRDMRTERFAPLPEDQQRFTSKQLLQALSEMIQRDDCISDYQGWVDFGRRSTD</sequence>
<evidence type="ECO:0000256" key="1">
    <source>
        <dbReference type="SAM" id="MobiDB-lite"/>
    </source>
</evidence>
<feature type="region of interest" description="Disordered" evidence="1">
    <location>
        <begin position="43"/>
        <end position="78"/>
    </location>
</feature>
<keyword evidence="3" id="KW-1185">Reference proteome</keyword>
<dbReference type="Proteomes" id="UP000221080">
    <property type="component" value="Chromosome 10"/>
</dbReference>
<name>A0A979F1T5_ICTPU</name>
<dbReference type="GeneID" id="124628575"/>
<reference evidence="3" key="1">
    <citation type="journal article" date="2016" name="Nat. Commun.">
        <title>The channel catfish genome sequence provides insights into the evolution of scale formation in teleosts.</title>
        <authorList>
            <person name="Liu Z."/>
            <person name="Liu S."/>
            <person name="Yao J."/>
            <person name="Bao L."/>
            <person name="Zhang J."/>
            <person name="Li Y."/>
            <person name="Jiang C."/>
            <person name="Sun L."/>
            <person name="Wang R."/>
            <person name="Zhang Y."/>
            <person name="Zhou T."/>
            <person name="Zeng Q."/>
            <person name="Fu Q."/>
            <person name="Gao S."/>
            <person name="Li N."/>
            <person name="Koren S."/>
            <person name="Jiang Y."/>
            <person name="Zimin A."/>
            <person name="Xu P."/>
            <person name="Phillippy A.M."/>
            <person name="Geng X."/>
            <person name="Song L."/>
            <person name="Sun F."/>
            <person name="Li C."/>
            <person name="Wang X."/>
            <person name="Chen A."/>
            <person name="Jin Y."/>
            <person name="Yuan Z."/>
            <person name="Yang Y."/>
            <person name="Tan S."/>
            <person name="Peatman E."/>
            <person name="Lu J."/>
            <person name="Qin Z."/>
            <person name="Dunham R."/>
            <person name="Li Z."/>
            <person name="Sonstegard T."/>
            <person name="Feng J."/>
            <person name="Danzmann R.G."/>
            <person name="Schroeder S."/>
            <person name="Scheffler B."/>
            <person name="Duke M.V."/>
            <person name="Ballard L."/>
            <person name="Kucuktas H."/>
            <person name="Kaltenboeck L."/>
            <person name="Liu H."/>
            <person name="Armbruster J."/>
            <person name="Xie Y."/>
            <person name="Kirby M.L."/>
            <person name="Tian Y."/>
            <person name="Flanagan M.E."/>
            <person name="Mu W."/>
            <person name="Waldbieser G.C."/>
        </authorList>
    </citation>
    <scope>NUCLEOTIDE SEQUENCE [LARGE SCALE GENOMIC DNA]</scope>
    <source>
        <strain evidence="3">SDA103</strain>
    </source>
</reference>
<dbReference type="KEGG" id="ipu:124628575"/>
<keyword evidence="2" id="KW-0472">Membrane</keyword>
<dbReference type="OrthoDB" id="9924917at2759"/>
<keyword evidence="2" id="KW-1133">Transmembrane helix</keyword>
<feature type="compositionally biased region" description="Basic and acidic residues" evidence="1">
    <location>
        <begin position="45"/>
        <end position="54"/>
    </location>
</feature>
<evidence type="ECO:0000313" key="4">
    <source>
        <dbReference type="RefSeq" id="XP_047014156.1"/>
    </source>
</evidence>
<dbReference type="RefSeq" id="XP_047014156.1">
    <property type="nucleotide sequence ID" value="XM_047158200.2"/>
</dbReference>
<feature type="transmembrane region" description="Helical" evidence="2">
    <location>
        <begin position="7"/>
        <end position="31"/>
    </location>
</feature>
<organism evidence="3 4">
    <name type="scientific">Ictalurus punctatus</name>
    <name type="common">Channel catfish</name>
    <name type="synonym">Silurus punctatus</name>
    <dbReference type="NCBI Taxonomy" id="7998"/>
    <lineage>
        <taxon>Eukaryota</taxon>
        <taxon>Metazoa</taxon>
        <taxon>Chordata</taxon>
        <taxon>Craniata</taxon>
        <taxon>Vertebrata</taxon>
        <taxon>Euteleostomi</taxon>
        <taxon>Actinopterygii</taxon>
        <taxon>Neopterygii</taxon>
        <taxon>Teleostei</taxon>
        <taxon>Ostariophysi</taxon>
        <taxon>Siluriformes</taxon>
        <taxon>Ictaluridae</taxon>
        <taxon>Ictalurus</taxon>
    </lineage>
</organism>
<evidence type="ECO:0000313" key="3">
    <source>
        <dbReference type="Proteomes" id="UP000221080"/>
    </source>
</evidence>
<reference evidence="4" key="2">
    <citation type="submission" date="2025-08" db="UniProtKB">
        <authorList>
            <consortium name="RefSeq"/>
        </authorList>
    </citation>
    <scope>IDENTIFICATION</scope>
    <source>
        <tissue evidence="4">Blood</tissue>
    </source>
</reference>
<proteinExistence type="predicted"/>